<evidence type="ECO:0000313" key="1">
    <source>
        <dbReference type="EMBL" id="MDL5034334.1"/>
    </source>
</evidence>
<dbReference type="EMBL" id="JASVDS010000008">
    <property type="protein sequence ID" value="MDL5034334.1"/>
    <property type="molecule type" value="Genomic_DNA"/>
</dbReference>
<organism evidence="1 2">
    <name type="scientific">Roseateles subflavus</name>
    <dbReference type="NCBI Taxonomy" id="3053353"/>
    <lineage>
        <taxon>Bacteria</taxon>
        <taxon>Pseudomonadati</taxon>
        <taxon>Pseudomonadota</taxon>
        <taxon>Betaproteobacteria</taxon>
        <taxon>Burkholderiales</taxon>
        <taxon>Sphaerotilaceae</taxon>
        <taxon>Roseateles</taxon>
    </lineage>
</organism>
<comment type="caution">
    <text evidence="1">The sequence shown here is derived from an EMBL/GenBank/DDBJ whole genome shotgun (WGS) entry which is preliminary data.</text>
</comment>
<dbReference type="RefSeq" id="WP_285984410.1">
    <property type="nucleotide sequence ID" value="NZ_JASVDS010000008.1"/>
</dbReference>
<dbReference type="Proteomes" id="UP001238603">
    <property type="component" value="Unassembled WGS sequence"/>
</dbReference>
<sequence>MTAHSAPIASLNSTLELLEELGFGTDDPISAADAVEVVSRSYWDVLACVEHCRCTRAADNSEIRAHAALELLLKAYRSVGIGAEGDDNEVDGADLIEAINDVLQDVYAAAGRHPAIGSLEDCPAAPMGA</sequence>
<keyword evidence="2" id="KW-1185">Reference proteome</keyword>
<protein>
    <submittedName>
        <fullName evidence="1">Uncharacterized protein</fullName>
    </submittedName>
</protein>
<proteinExistence type="predicted"/>
<name>A0ABT7LNF7_9BURK</name>
<accession>A0ABT7LNF7</accession>
<evidence type="ECO:0000313" key="2">
    <source>
        <dbReference type="Proteomes" id="UP001238603"/>
    </source>
</evidence>
<gene>
    <name evidence="1" type="ORF">QRD43_20700</name>
</gene>
<reference evidence="1 2" key="1">
    <citation type="submission" date="2023-06" db="EMBL/GenBank/DDBJ databases">
        <title>Pelomonas sp. APW6 16S ribosomal RNA gene genome sequencing and assembly.</title>
        <authorList>
            <person name="Woo H."/>
        </authorList>
    </citation>
    <scope>NUCLEOTIDE SEQUENCE [LARGE SCALE GENOMIC DNA]</scope>
    <source>
        <strain evidence="1 2">APW6</strain>
    </source>
</reference>